<protein>
    <recommendedName>
        <fullName evidence="3 8">Beta-galactosidase</fullName>
        <ecNumber evidence="3 8">3.2.1.23</ecNumber>
    </recommendedName>
</protein>
<sequence length="1028" mass="115930">MMNKGSFAEWLDSPKLQASQSPARQLFGATQRPQSAIDILMPEVSRRIFTALQLVLAVLSPAFTVASREHQQPLGVDHTATQKRVTWDEHSLFIDGKRLFVFSGEVHPWRNPVQSLHLDVLQKLKAAGFNAVSIYFHWGVVEYERGVFRWNEIFDIQPFLDAAKEAGLYVIARPGPYVNAETTGGGFPGWGTRVEGLWRKSNRNYTEAYKPFVKEFGALIAKNEITKGGPIILVQVENEYSGFGDGIEDFEYEWELLQDFKDAGITVPTVCDDAWLGGHFQSVDIYGWNSYPLGFDCSHPEIWHSAPPDYFYNLYNSRIRKHGPKSILELQAGGFDGWGGAGYGACGKLIGPEFERVFYKGMYGSAVKIMNLYMAFGGTNWGQLAEPGVYTSYDYGSIIREDRRLRDKYYELKLQTQFLAVSPAYLTSTPWQLTESKQIEILKGTRNVVLTVLEDTLDLHTKFYIVRQVIAVYPFIGIDLQGKTYNYSTGTIPKADHKLELQARDSNILLVDYKAGETHIIYSTAELYTWKEIDGVNYIILYGDPNEKHEAAFKITEPKDFSVHEEEDWSYQIDDAILTVNFSILEDGDTHSIKFGNTVLLIFCREVASKTWILDTKPPAIVKGGYLIRSANVEGSKLHLKGDLTQATRLHILATKAVKQVTFNGKAVDTQPATDGWLYVMYTPELPDVKLPELSKLDWKRANSLPEIDEGYDDSNWVTASNTYTPNREKPAVKEVLYASDYGFHSGNILWRGHFTASGGEEEFWAVIQGGQAFGYSIWDNGAYVGFWEGDVTTGRHRCNFKLPKPWKKGDKHIITFLQDHMGLEENWTAATEHFKAPRGIFDYGFKGAEPKLIHWKLTGNLGGEKYLDIERGPLNEGGLYGERQGWHLPGFDDSDWKAASPLDGVKEPGVTFYRTTFNLEVPSGLDYPMAIEYSNSTGSYYRSQIYVNGYQFGKYVNSIGPQKSFFIPQGILNYNGKNTLAISIWAMQNEGAHLNSLDLRILGKVEGGVGPVKNSPAPVWSRRKNAY</sequence>
<dbReference type="Gene3D" id="3.20.20.80">
    <property type="entry name" value="Glycosidases"/>
    <property type="match status" value="1"/>
</dbReference>
<evidence type="ECO:0000256" key="4">
    <source>
        <dbReference type="ARBA" id="ARBA00022729"/>
    </source>
</evidence>
<dbReference type="InterPro" id="IPR008979">
    <property type="entry name" value="Galactose-bd-like_sf"/>
</dbReference>
<dbReference type="Pfam" id="PF13364">
    <property type="entry name" value="BetaGal_ABD2"/>
    <property type="match status" value="2"/>
</dbReference>
<keyword evidence="7 8" id="KW-0326">Glycosidase</keyword>
<evidence type="ECO:0000256" key="7">
    <source>
        <dbReference type="ARBA" id="ARBA00023295"/>
    </source>
</evidence>
<comment type="catalytic activity">
    <reaction evidence="1 8">
        <text>Hydrolysis of terminal non-reducing beta-D-galactose residues in beta-D-galactosides.</text>
        <dbReference type="EC" id="3.2.1.23"/>
    </reaction>
</comment>
<dbReference type="Pfam" id="PF13363">
    <property type="entry name" value="BetaGal_dom3"/>
    <property type="match status" value="1"/>
</dbReference>
<dbReference type="Gene3D" id="2.60.390.10">
    <property type="entry name" value="Beta-galactosidase, domain 3"/>
    <property type="match status" value="1"/>
</dbReference>
<evidence type="ECO:0000256" key="3">
    <source>
        <dbReference type="ARBA" id="ARBA00012756"/>
    </source>
</evidence>
<dbReference type="SUPFAM" id="SSF117100">
    <property type="entry name" value="Beta-galactosidase LacA, domain 3"/>
    <property type="match status" value="1"/>
</dbReference>
<evidence type="ECO:0000313" key="12">
    <source>
        <dbReference type="Proteomes" id="UP000480548"/>
    </source>
</evidence>
<dbReference type="SUPFAM" id="SSF51011">
    <property type="entry name" value="Glycosyl hydrolase domain"/>
    <property type="match status" value="1"/>
</dbReference>
<dbReference type="InterPro" id="IPR018954">
    <property type="entry name" value="Betagal_dom2"/>
</dbReference>
<dbReference type="FunFam" id="3.20.20.80:FF:000040">
    <property type="entry name" value="Beta-galactosidase A"/>
    <property type="match status" value="1"/>
</dbReference>
<dbReference type="EMBL" id="WIQZ01000020">
    <property type="protein sequence ID" value="KAF3139205.1"/>
    <property type="molecule type" value="Genomic_DNA"/>
</dbReference>
<dbReference type="InterPro" id="IPR017853">
    <property type="entry name" value="GH"/>
</dbReference>
<comment type="similarity">
    <text evidence="2 9">Belongs to the glycosyl hydrolase 35 family.</text>
</comment>
<feature type="domain" description="Beta-galactosidase" evidence="10">
    <location>
        <begin position="425"/>
        <end position="612"/>
    </location>
</feature>
<comment type="caution">
    <text evidence="11">The sequence shown here is derived from an EMBL/GenBank/DDBJ whole genome shotgun (WGS) entry which is preliminary data.</text>
</comment>
<dbReference type="InterPro" id="IPR036833">
    <property type="entry name" value="BetaGal_dom3_sf"/>
</dbReference>
<dbReference type="GO" id="GO:0005975">
    <property type="term" value="P:carbohydrate metabolic process"/>
    <property type="evidence" value="ECO:0007669"/>
    <property type="project" value="InterPro"/>
</dbReference>
<dbReference type="InterPro" id="IPR037110">
    <property type="entry name" value="Betagal_dom2_sf"/>
</dbReference>
<dbReference type="InterPro" id="IPR025300">
    <property type="entry name" value="BetaGal_jelly_roll_dom"/>
</dbReference>
<dbReference type="GO" id="GO:0004565">
    <property type="term" value="F:beta-galactosidase activity"/>
    <property type="evidence" value="ECO:0007669"/>
    <property type="project" value="UniProtKB-EC"/>
</dbReference>
<dbReference type="PANTHER" id="PTHR23421">
    <property type="entry name" value="BETA-GALACTOSIDASE RELATED"/>
    <property type="match status" value="1"/>
</dbReference>
<evidence type="ECO:0000256" key="9">
    <source>
        <dbReference type="RuleBase" id="RU003679"/>
    </source>
</evidence>
<dbReference type="InterPro" id="IPR001944">
    <property type="entry name" value="Glycoside_Hdrlase_35"/>
</dbReference>
<dbReference type="AlphaFoldDB" id="A0A7C8JRW4"/>
<dbReference type="SUPFAM" id="SSF49785">
    <property type="entry name" value="Galactose-binding domain-like"/>
    <property type="match status" value="2"/>
</dbReference>
<dbReference type="Pfam" id="PF01301">
    <property type="entry name" value="Glyco_hydro_35"/>
    <property type="match status" value="1"/>
</dbReference>
<dbReference type="EC" id="3.2.1.23" evidence="3 8"/>
<dbReference type="Gene3D" id="2.102.20.10">
    <property type="entry name" value="Beta-galactosidase, domain 2"/>
    <property type="match status" value="1"/>
</dbReference>
<name>A0A7C8JRW4_ORBOL</name>
<evidence type="ECO:0000313" key="11">
    <source>
        <dbReference type="EMBL" id="KAF3139205.1"/>
    </source>
</evidence>
<dbReference type="InterPro" id="IPR031330">
    <property type="entry name" value="Gly_Hdrlase_35_cat"/>
</dbReference>
<dbReference type="InterPro" id="IPR019801">
    <property type="entry name" value="Glyco_hydro_35_CS"/>
</dbReference>
<keyword evidence="5 8" id="KW-0378">Hydrolase</keyword>
<keyword evidence="6" id="KW-0325">Glycoprotein</keyword>
<organism evidence="11 12">
    <name type="scientific">Orbilia oligospora</name>
    <name type="common">Nematode-trapping fungus</name>
    <name type="synonym">Arthrobotrys oligospora</name>
    <dbReference type="NCBI Taxonomy" id="2813651"/>
    <lineage>
        <taxon>Eukaryota</taxon>
        <taxon>Fungi</taxon>
        <taxon>Dikarya</taxon>
        <taxon>Ascomycota</taxon>
        <taxon>Pezizomycotina</taxon>
        <taxon>Orbiliomycetes</taxon>
        <taxon>Orbiliales</taxon>
        <taxon>Orbiliaceae</taxon>
        <taxon>Orbilia</taxon>
    </lineage>
</organism>
<dbReference type="Proteomes" id="UP000480548">
    <property type="component" value="Unassembled WGS sequence"/>
</dbReference>
<evidence type="ECO:0000256" key="1">
    <source>
        <dbReference type="ARBA" id="ARBA00001412"/>
    </source>
</evidence>
<dbReference type="SUPFAM" id="SSF51445">
    <property type="entry name" value="(Trans)glycosidases"/>
    <property type="match status" value="1"/>
</dbReference>
<dbReference type="PROSITE" id="PS01182">
    <property type="entry name" value="GLYCOSYL_HYDROL_F35"/>
    <property type="match status" value="1"/>
</dbReference>
<accession>A0A7C8JRW4</accession>
<evidence type="ECO:0000259" key="10">
    <source>
        <dbReference type="SMART" id="SM01029"/>
    </source>
</evidence>
<gene>
    <name evidence="11" type="ORF">TWF703_004145</name>
</gene>
<evidence type="ECO:0000256" key="5">
    <source>
        <dbReference type="ARBA" id="ARBA00022801"/>
    </source>
</evidence>
<keyword evidence="4" id="KW-0732">Signal</keyword>
<dbReference type="Gene3D" id="2.60.120.260">
    <property type="entry name" value="Galactose-binding domain-like"/>
    <property type="match status" value="2"/>
</dbReference>
<reference evidence="11 12" key="1">
    <citation type="submission" date="2019-06" db="EMBL/GenBank/DDBJ databases">
        <authorList>
            <person name="Palmer J.M."/>
        </authorList>
    </citation>
    <scope>NUCLEOTIDE SEQUENCE [LARGE SCALE GENOMIC DNA]</scope>
    <source>
        <strain evidence="11 12">TWF703</strain>
    </source>
</reference>
<evidence type="ECO:0000256" key="8">
    <source>
        <dbReference type="RuleBase" id="RU000675"/>
    </source>
</evidence>
<dbReference type="Pfam" id="PF10435">
    <property type="entry name" value="BetaGal_dom2"/>
    <property type="match status" value="1"/>
</dbReference>
<evidence type="ECO:0000256" key="6">
    <source>
        <dbReference type="ARBA" id="ARBA00023180"/>
    </source>
</evidence>
<evidence type="ECO:0000256" key="2">
    <source>
        <dbReference type="ARBA" id="ARBA00009809"/>
    </source>
</evidence>
<dbReference type="PRINTS" id="PR00742">
    <property type="entry name" value="GLHYDRLASE35"/>
</dbReference>
<proteinExistence type="inferred from homology"/>
<dbReference type="SMART" id="SM01029">
    <property type="entry name" value="BetaGal_dom2"/>
    <property type="match status" value="1"/>
</dbReference>
<dbReference type="InterPro" id="IPR025972">
    <property type="entry name" value="BetaGal_dom3"/>
</dbReference>